<evidence type="ECO:0000256" key="5">
    <source>
        <dbReference type="SAM" id="MobiDB-lite"/>
    </source>
</evidence>
<sequence length="840" mass="90184">MFSGASSQVRGSNPACPKQGSYSSLLEPRAAAAIKEAHRQDLRSHMPSPSQGRNPEGKSSCPSWAARPSQEMARVSPVRPSSPESLNTGSRAVTGSLARLGRRREARLPFSRFLDEVTVRVLDPGTLEAFRVPRGHSPEPSAVDRGQGLAQEALAGAAAPGEKDPALSSQPSSEAAAEAASRVGPGQAVGTSGPCLGSGKRGGRAASPWRPPAPRPRPPPPCRCSALQEQKGELRKRLSYTTHKLEKLETEFDSTRHYLEIELRRAQEELEKVTEKLRRIQSNYMALQRINQELEDKLYRMGQHYEEEKRALSHEIVALNSHLLEAKVTIDKLSEDNELYRKDCNLAAQLLQCSQTYGRVHKVSELPSDFQERVSLHMEKHGCSLPSPLCHPAYADSVPTCVIAKVLEKPDPTSLSSRLSDASARDLAFCDGVEKPGPRPPYKGDIYCSDTALYCPEAAARPGVGQRPVTVGFLRTQNSTDSGRREEEEAERRPSRRASSTGLPQLRGLTAHVQLLLQLQRHVGGEGARAGQHADRVAAGHLPEQPRQLFGKPPPPMRAALALPRPRPVAAPLEAGGPRLRADHVTVPARPSGFPASPGPQQALMPPNLWSLRAKPGTARLPGEDMRSQWRPLSVEDIGAYSYPVSAAGRASPCSFSERYYGRAGAAGQEVDGSQPARQLQGRQLRRGDDLSQGHLADPGRSADPLPGYAPSEGGDGDRLGVQLCGAASSPEPEQGSRDSLEPSSMEASPEMHPAARLSPQQAFPRTGGTGLSRKDSLTKAQLTEPCSTESLRAGLAVGPSPPAHGAQRGRPHLSPAPAVPPPLPTGVCPSQHLLSSPTL</sequence>
<reference evidence="6 7" key="1">
    <citation type="submission" date="2013-03" db="EMBL/GenBank/DDBJ databases">
        <authorList>
            <person name="Warren W."/>
            <person name="Wilson R.K."/>
        </authorList>
    </citation>
    <scope>NUCLEOTIDE SEQUENCE</scope>
</reference>
<dbReference type="Proteomes" id="UP000233100">
    <property type="component" value="Chromosome 7"/>
</dbReference>
<dbReference type="STRING" id="9541.ENSMFAP00000027086"/>
<feature type="compositionally biased region" description="Low complexity" evidence="5">
    <location>
        <begin position="154"/>
        <end position="181"/>
    </location>
</feature>
<dbReference type="Ensembl" id="ENSMFAT00000001268.2">
    <property type="protein sequence ID" value="ENSMFAP00000027086.2"/>
    <property type="gene ID" value="ENSMFAG00000044895.2"/>
</dbReference>
<dbReference type="GO" id="GO:0016020">
    <property type="term" value="C:membrane"/>
    <property type="evidence" value="ECO:0007669"/>
    <property type="project" value="UniProtKB-SubCell"/>
</dbReference>
<feature type="region of interest" description="Disordered" evidence="5">
    <location>
        <begin position="154"/>
        <end position="223"/>
    </location>
</feature>
<evidence type="ECO:0000256" key="2">
    <source>
        <dbReference type="ARBA" id="ARBA00022553"/>
    </source>
</evidence>
<feature type="compositionally biased region" description="Pro residues" evidence="5">
    <location>
        <begin position="209"/>
        <end position="222"/>
    </location>
</feature>
<evidence type="ECO:0000313" key="6">
    <source>
        <dbReference type="Ensembl" id="ENSMFAP00000027086.2"/>
    </source>
</evidence>
<keyword evidence="7" id="KW-1185">Reference proteome</keyword>
<gene>
    <name evidence="6" type="primary">BEGAIN</name>
</gene>
<keyword evidence="4" id="KW-0175">Coiled coil</keyword>
<accession>A0A2K5VQN7</accession>
<feature type="compositionally biased region" description="Basic and acidic residues" evidence="5">
    <location>
        <begin position="35"/>
        <end position="44"/>
    </location>
</feature>
<dbReference type="GO" id="GO:0045202">
    <property type="term" value="C:synapse"/>
    <property type="evidence" value="ECO:0007669"/>
    <property type="project" value="TreeGrafter"/>
</dbReference>
<proteinExistence type="predicted"/>
<dbReference type="Bgee" id="ENSMFAG00000044895">
    <property type="expression patterns" value="Expressed in temporal lobe and 4 other cell types or tissues"/>
</dbReference>
<name>A0A2K5VQN7_MACFA</name>
<organism evidence="6 7">
    <name type="scientific">Macaca fascicularis</name>
    <name type="common">Crab-eating macaque</name>
    <name type="synonym">Cynomolgus monkey</name>
    <dbReference type="NCBI Taxonomy" id="9541"/>
    <lineage>
        <taxon>Eukaryota</taxon>
        <taxon>Metazoa</taxon>
        <taxon>Chordata</taxon>
        <taxon>Craniata</taxon>
        <taxon>Vertebrata</taxon>
        <taxon>Euteleostomi</taxon>
        <taxon>Mammalia</taxon>
        <taxon>Eutheria</taxon>
        <taxon>Euarchontoglires</taxon>
        <taxon>Primates</taxon>
        <taxon>Haplorrhini</taxon>
        <taxon>Catarrhini</taxon>
        <taxon>Cercopithecidae</taxon>
        <taxon>Cercopithecinae</taxon>
        <taxon>Macaca</taxon>
    </lineage>
</organism>
<evidence type="ECO:0000256" key="4">
    <source>
        <dbReference type="SAM" id="Coils"/>
    </source>
</evidence>
<protein>
    <submittedName>
        <fullName evidence="6">Brain enriched guanylate kinase associated</fullName>
    </submittedName>
</protein>
<dbReference type="PANTHER" id="PTHR28664">
    <property type="entry name" value="TIGHT JUNCTION-ASSOCIATED PROTEIN 1"/>
    <property type="match status" value="1"/>
</dbReference>
<feature type="region of interest" description="Disordered" evidence="5">
    <location>
        <begin position="1"/>
        <end position="93"/>
    </location>
</feature>
<feature type="region of interest" description="Disordered" evidence="5">
    <location>
        <begin position="474"/>
        <end position="506"/>
    </location>
</feature>
<dbReference type="GeneTree" id="ENSGT00940000161760"/>
<evidence type="ECO:0000313" key="7">
    <source>
        <dbReference type="Proteomes" id="UP000233100"/>
    </source>
</evidence>
<feature type="region of interest" description="Disordered" evidence="5">
    <location>
        <begin position="666"/>
        <end position="840"/>
    </location>
</feature>
<feature type="compositionally biased region" description="Polar residues" evidence="5">
    <location>
        <begin position="1"/>
        <end position="11"/>
    </location>
</feature>
<evidence type="ECO:0000256" key="3">
    <source>
        <dbReference type="ARBA" id="ARBA00023136"/>
    </source>
</evidence>
<feature type="coiled-coil region" evidence="4">
    <location>
        <begin position="256"/>
        <end position="297"/>
    </location>
</feature>
<feature type="compositionally biased region" description="Low complexity" evidence="5">
    <location>
        <begin position="74"/>
        <end position="83"/>
    </location>
</feature>
<dbReference type="PANTHER" id="PTHR28664:SF2">
    <property type="entry name" value="BRAIN-ENRICHED GUANYLATE KINASE-ASSOCIATED PROTEIN"/>
    <property type="match status" value="1"/>
</dbReference>
<feature type="compositionally biased region" description="Polar residues" evidence="5">
    <location>
        <begin position="84"/>
        <end position="93"/>
    </location>
</feature>
<keyword evidence="2" id="KW-0597">Phosphoprotein</keyword>
<dbReference type="VEuPathDB" id="HostDB:ENSMFAG00000044895"/>
<feature type="compositionally biased region" description="Polar residues" evidence="5">
    <location>
        <begin position="779"/>
        <end position="791"/>
    </location>
</feature>
<keyword evidence="3" id="KW-0472">Membrane</keyword>
<evidence type="ECO:0000256" key="1">
    <source>
        <dbReference type="ARBA" id="ARBA00004170"/>
    </source>
</evidence>
<comment type="subcellular location">
    <subcellularLocation>
        <location evidence="1">Membrane</location>
        <topology evidence="1">Peripheral membrane protein</topology>
    </subcellularLocation>
</comment>
<reference evidence="6" key="2">
    <citation type="submission" date="2025-08" db="UniProtKB">
        <authorList>
            <consortium name="Ensembl"/>
        </authorList>
    </citation>
    <scope>IDENTIFICATION</scope>
</reference>
<feature type="compositionally biased region" description="Basic and acidic residues" evidence="5">
    <location>
        <begin position="482"/>
        <end position="493"/>
    </location>
</feature>
<dbReference type="AlphaFoldDB" id="A0A2K5VQN7"/>
<dbReference type="InterPro" id="IPR043441">
    <property type="entry name" value="Tjap1/BEGAIN"/>
</dbReference>
<reference evidence="6" key="3">
    <citation type="submission" date="2025-09" db="UniProtKB">
        <authorList>
            <consortium name="Ensembl"/>
        </authorList>
    </citation>
    <scope>IDENTIFICATION</scope>
</reference>